<evidence type="ECO:0000313" key="1">
    <source>
        <dbReference type="EMBL" id="KAI0029375.1"/>
    </source>
</evidence>
<comment type="caution">
    <text evidence="1">The sequence shown here is derived from an EMBL/GenBank/DDBJ whole genome shotgun (WGS) entry which is preliminary data.</text>
</comment>
<accession>A0ACB8QCR2</accession>
<dbReference type="Proteomes" id="UP000814128">
    <property type="component" value="Unassembled WGS sequence"/>
</dbReference>
<dbReference type="EMBL" id="MU273680">
    <property type="protein sequence ID" value="KAI0029375.1"/>
    <property type="molecule type" value="Genomic_DNA"/>
</dbReference>
<reference evidence="1" key="1">
    <citation type="submission" date="2021-02" db="EMBL/GenBank/DDBJ databases">
        <authorList>
            <consortium name="DOE Joint Genome Institute"/>
            <person name="Ahrendt S."/>
            <person name="Looney B.P."/>
            <person name="Miyauchi S."/>
            <person name="Morin E."/>
            <person name="Drula E."/>
            <person name="Courty P.E."/>
            <person name="Chicoki N."/>
            <person name="Fauchery L."/>
            <person name="Kohler A."/>
            <person name="Kuo A."/>
            <person name="Labutti K."/>
            <person name="Pangilinan J."/>
            <person name="Lipzen A."/>
            <person name="Riley R."/>
            <person name="Andreopoulos W."/>
            <person name="He G."/>
            <person name="Johnson J."/>
            <person name="Barry K.W."/>
            <person name="Grigoriev I.V."/>
            <person name="Nagy L."/>
            <person name="Hibbett D."/>
            <person name="Henrissat B."/>
            <person name="Matheny P.B."/>
            <person name="Labbe J."/>
            <person name="Martin F."/>
        </authorList>
    </citation>
    <scope>NUCLEOTIDE SEQUENCE</scope>
    <source>
        <strain evidence="1">EC-137</strain>
    </source>
</reference>
<gene>
    <name evidence="1" type="ORF">K488DRAFT_88794</name>
</gene>
<proteinExistence type="predicted"/>
<keyword evidence="2" id="KW-1185">Reference proteome</keyword>
<protein>
    <submittedName>
        <fullName evidence="1">Uncharacterized protein</fullName>
    </submittedName>
</protein>
<sequence>MSANWIKKSEVVEGTLCTAQAVIKHLADVGIAVWVFVIAVTTVSKLWSPLCEPHPDHKIFGRPVAHRVVTKWATFTSAWLFVIVMIVLGVAVANVQEHGPYYGVSGDLCWITNNYVLEKVFFAYLIMFSSAFVSSSVCAWTLLHLRRKYRTEKPSSQFIVSEQDQLDEYEVVLVKHMILYPFTYSVCIFPIAVVRFIGWSNKTIPEGAIVFADFVYLLFGIIVVIIFLRSPRVLPPRTYLPGWFVSDIRLPRLNDQELPRTGTTYEDPYYAEGGEKHSARVVDLSSHASCLAMTARGSCIPSRPGSYAQPPPLRYPMRVHAPENPFSRPLYARCERVPVYFSDRCVESPISAAAFCKRSTGLPTGPRAFLHPTAMDREDRPMDRTHSSSTEHERMAGRERRAELRLSTISSRSSLSVRSMNKPLPNWPKLGLPSSPSENLRRKAMIGGTRPSTSLGTHSCSVSATGLTERSSTMSFTTASSFSPMQMYAYTPTDNRHLASHDITRSTSRASSRPPSRTASEPRGYMRNVQCGIRRLQTEGADDDDDGVSDVDGTERPRSSQSGETIGAFQIVTRPESYIPLKRAA</sequence>
<evidence type="ECO:0000313" key="2">
    <source>
        <dbReference type="Proteomes" id="UP000814128"/>
    </source>
</evidence>
<reference evidence="1" key="2">
    <citation type="journal article" date="2022" name="New Phytol.">
        <title>Evolutionary transition to the ectomycorrhizal habit in the genomes of a hyperdiverse lineage of mushroom-forming fungi.</title>
        <authorList>
            <person name="Looney B."/>
            <person name="Miyauchi S."/>
            <person name="Morin E."/>
            <person name="Drula E."/>
            <person name="Courty P.E."/>
            <person name="Kohler A."/>
            <person name="Kuo A."/>
            <person name="LaButti K."/>
            <person name="Pangilinan J."/>
            <person name="Lipzen A."/>
            <person name="Riley R."/>
            <person name="Andreopoulos W."/>
            <person name="He G."/>
            <person name="Johnson J."/>
            <person name="Nolan M."/>
            <person name="Tritt A."/>
            <person name="Barry K.W."/>
            <person name="Grigoriev I.V."/>
            <person name="Nagy L.G."/>
            <person name="Hibbett D."/>
            <person name="Henrissat B."/>
            <person name="Matheny P.B."/>
            <person name="Labbe J."/>
            <person name="Martin F.M."/>
        </authorList>
    </citation>
    <scope>NUCLEOTIDE SEQUENCE</scope>
    <source>
        <strain evidence="1">EC-137</strain>
    </source>
</reference>
<name>A0ACB8QCR2_9AGAM</name>
<organism evidence="1 2">
    <name type="scientific">Vararia minispora EC-137</name>
    <dbReference type="NCBI Taxonomy" id="1314806"/>
    <lineage>
        <taxon>Eukaryota</taxon>
        <taxon>Fungi</taxon>
        <taxon>Dikarya</taxon>
        <taxon>Basidiomycota</taxon>
        <taxon>Agaricomycotina</taxon>
        <taxon>Agaricomycetes</taxon>
        <taxon>Russulales</taxon>
        <taxon>Lachnocladiaceae</taxon>
        <taxon>Vararia</taxon>
    </lineage>
</organism>